<accession>A0A0F9K070</accession>
<dbReference type="EMBL" id="LAZR01010226">
    <property type="protein sequence ID" value="KKM68111.1"/>
    <property type="molecule type" value="Genomic_DNA"/>
</dbReference>
<protein>
    <submittedName>
        <fullName evidence="2">Uncharacterized protein</fullName>
    </submittedName>
</protein>
<sequence length="139" mass="15072">MNINDVPAYSGNTLKAQDLGSNEFPLTINSYQIQDVGGKGESKDTKAVLSFKEAKKGFVLNKTNANTIASMYGPEMDHWIGKKITLFATQTDFAGKPVPCIRVKLPQSPAASVAFPPSGPQPLPEDAMMDTRPEQDIPF</sequence>
<name>A0A0F9K070_9ZZZZ</name>
<evidence type="ECO:0000313" key="2">
    <source>
        <dbReference type="EMBL" id="KKM68111.1"/>
    </source>
</evidence>
<proteinExistence type="predicted"/>
<feature type="region of interest" description="Disordered" evidence="1">
    <location>
        <begin position="109"/>
        <end position="139"/>
    </location>
</feature>
<reference evidence="2" key="1">
    <citation type="journal article" date="2015" name="Nature">
        <title>Complex archaea that bridge the gap between prokaryotes and eukaryotes.</title>
        <authorList>
            <person name="Spang A."/>
            <person name="Saw J.H."/>
            <person name="Jorgensen S.L."/>
            <person name="Zaremba-Niedzwiedzka K."/>
            <person name="Martijn J."/>
            <person name="Lind A.E."/>
            <person name="van Eijk R."/>
            <person name="Schleper C."/>
            <person name="Guy L."/>
            <person name="Ettema T.J."/>
        </authorList>
    </citation>
    <scope>NUCLEOTIDE SEQUENCE</scope>
</reference>
<gene>
    <name evidence="2" type="ORF">LCGC14_1464250</name>
</gene>
<comment type="caution">
    <text evidence="2">The sequence shown here is derived from an EMBL/GenBank/DDBJ whole genome shotgun (WGS) entry which is preliminary data.</text>
</comment>
<feature type="compositionally biased region" description="Basic and acidic residues" evidence="1">
    <location>
        <begin position="129"/>
        <end position="139"/>
    </location>
</feature>
<dbReference type="AlphaFoldDB" id="A0A0F9K070"/>
<organism evidence="2">
    <name type="scientific">marine sediment metagenome</name>
    <dbReference type="NCBI Taxonomy" id="412755"/>
    <lineage>
        <taxon>unclassified sequences</taxon>
        <taxon>metagenomes</taxon>
        <taxon>ecological metagenomes</taxon>
    </lineage>
</organism>
<evidence type="ECO:0000256" key="1">
    <source>
        <dbReference type="SAM" id="MobiDB-lite"/>
    </source>
</evidence>